<dbReference type="InterPro" id="IPR001841">
    <property type="entry name" value="Znf_RING"/>
</dbReference>
<dbReference type="SUPFAM" id="SSF57845">
    <property type="entry name" value="B-box zinc-binding domain"/>
    <property type="match status" value="1"/>
</dbReference>
<evidence type="ECO:0000259" key="6">
    <source>
        <dbReference type="PROSITE" id="PS50089"/>
    </source>
</evidence>
<dbReference type="PROSITE" id="PS50089">
    <property type="entry name" value="ZF_RING_2"/>
    <property type="match status" value="1"/>
</dbReference>
<evidence type="ECO:0000313" key="9">
    <source>
        <dbReference type="Proteomes" id="UP000440578"/>
    </source>
</evidence>
<accession>A0A6A4V6F9</accession>
<evidence type="ECO:0000259" key="7">
    <source>
        <dbReference type="PROSITE" id="PS50119"/>
    </source>
</evidence>
<name>A0A6A4V6F9_AMPAM</name>
<dbReference type="OrthoDB" id="6579649at2759"/>
<evidence type="ECO:0000256" key="3">
    <source>
        <dbReference type="ARBA" id="ARBA00022833"/>
    </source>
</evidence>
<dbReference type="Proteomes" id="UP000440578">
    <property type="component" value="Unassembled WGS sequence"/>
</dbReference>
<keyword evidence="1" id="KW-0479">Metal-binding</keyword>
<dbReference type="PANTHER" id="PTHR25462:SF296">
    <property type="entry name" value="MEIOTIC P26, ISOFORM F"/>
    <property type="match status" value="1"/>
</dbReference>
<dbReference type="GO" id="GO:0008270">
    <property type="term" value="F:zinc ion binding"/>
    <property type="evidence" value="ECO:0007669"/>
    <property type="project" value="UniProtKB-KW"/>
</dbReference>
<dbReference type="PANTHER" id="PTHR25462">
    <property type="entry name" value="BONUS, ISOFORM C-RELATED"/>
    <property type="match status" value="1"/>
</dbReference>
<evidence type="ECO:0000256" key="4">
    <source>
        <dbReference type="PROSITE-ProRule" id="PRU00024"/>
    </source>
</evidence>
<gene>
    <name evidence="8" type="ORF">FJT64_001245</name>
</gene>
<dbReference type="Pfam" id="PF00643">
    <property type="entry name" value="zf-B_box"/>
    <property type="match status" value="1"/>
</dbReference>
<dbReference type="SMART" id="SM00184">
    <property type="entry name" value="RING"/>
    <property type="match status" value="1"/>
</dbReference>
<sequence>MTPPKLLTCQGCGRGFATKDQLKKRCPVLLDCGHSVCEECVRAAAAKSPLMPCPLCQQITVVQDKTLPPDAFINGCLVLNVRPRLNEESLTFVTAKKTKQLVPEKAVKPTLSEKEKCEECGTNYGSLLCAKCEDTRFCTGCFQKYYCTDDEVAVCSHCSISGEHKGHTVEPLSDRNARRRPELEEAVQRAQGTLRRLRWAIKGHELPDPAS</sequence>
<feature type="region of interest" description="Disordered" evidence="5">
    <location>
        <begin position="164"/>
        <end position="183"/>
    </location>
</feature>
<evidence type="ECO:0000256" key="5">
    <source>
        <dbReference type="SAM" id="MobiDB-lite"/>
    </source>
</evidence>
<keyword evidence="9" id="KW-1185">Reference proteome</keyword>
<protein>
    <recommendedName>
        <fullName evidence="10">RING-type domain-containing protein</fullName>
    </recommendedName>
</protein>
<dbReference type="PROSITE" id="PS00518">
    <property type="entry name" value="ZF_RING_1"/>
    <property type="match status" value="1"/>
</dbReference>
<proteinExistence type="predicted"/>
<dbReference type="PROSITE" id="PS50119">
    <property type="entry name" value="ZF_BBOX"/>
    <property type="match status" value="1"/>
</dbReference>
<evidence type="ECO:0000313" key="8">
    <source>
        <dbReference type="EMBL" id="KAF0290186.1"/>
    </source>
</evidence>
<evidence type="ECO:0008006" key="10">
    <source>
        <dbReference type="Google" id="ProtNLM"/>
    </source>
</evidence>
<dbReference type="SUPFAM" id="SSF57850">
    <property type="entry name" value="RING/U-box"/>
    <property type="match status" value="1"/>
</dbReference>
<organism evidence="8 9">
    <name type="scientific">Amphibalanus amphitrite</name>
    <name type="common">Striped barnacle</name>
    <name type="synonym">Balanus amphitrite</name>
    <dbReference type="NCBI Taxonomy" id="1232801"/>
    <lineage>
        <taxon>Eukaryota</taxon>
        <taxon>Metazoa</taxon>
        <taxon>Ecdysozoa</taxon>
        <taxon>Arthropoda</taxon>
        <taxon>Crustacea</taxon>
        <taxon>Multicrustacea</taxon>
        <taxon>Cirripedia</taxon>
        <taxon>Thoracica</taxon>
        <taxon>Thoracicalcarea</taxon>
        <taxon>Balanomorpha</taxon>
        <taxon>Balanoidea</taxon>
        <taxon>Balanidae</taxon>
        <taxon>Amphibalaninae</taxon>
        <taxon>Amphibalanus</taxon>
    </lineage>
</organism>
<dbReference type="Gene3D" id="3.30.40.10">
    <property type="entry name" value="Zinc/RING finger domain, C3HC4 (zinc finger)"/>
    <property type="match status" value="1"/>
</dbReference>
<dbReference type="InterPro" id="IPR000315">
    <property type="entry name" value="Znf_B-box"/>
</dbReference>
<dbReference type="InterPro" id="IPR013083">
    <property type="entry name" value="Znf_RING/FYVE/PHD"/>
</dbReference>
<keyword evidence="3" id="KW-0862">Zinc</keyword>
<feature type="domain" description="RING-type" evidence="6">
    <location>
        <begin position="9"/>
        <end position="57"/>
    </location>
</feature>
<dbReference type="SMART" id="SM00336">
    <property type="entry name" value="BBOX"/>
    <property type="match status" value="1"/>
</dbReference>
<dbReference type="EMBL" id="VIIS01001975">
    <property type="protein sequence ID" value="KAF0290186.1"/>
    <property type="molecule type" value="Genomic_DNA"/>
</dbReference>
<dbReference type="Gene3D" id="3.30.160.60">
    <property type="entry name" value="Classic Zinc Finger"/>
    <property type="match status" value="1"/>
</dbReference>
<feature type="domain" description="B box-type" evidence="7">
    <location>
        <begin position="124"/>
        <end position="172"/>
    </location>
</feature>
<dbReference type="InterPro" id="IPR017907">
    <property type="entry name" value="Znf_RING_CS"/>
</dbReference>
<keyword evidence="2 4" id="KW-0863">Zinc-finger</keyword>
<dbReference type="AlphaFoldDB" id="A0A6A4V6F9"/>
<evidence type="ECO:0000256" key="1">
    <source>
        <dbReference type="ARBA" id="ARBA00022723"/>
    </source>
</evidence>
<reference evidence="8 9" key="1">
    <citation type="submission" date="2019-07" db="EMBL/GenBank/DDBJ databases">
        <title>Draft genome assembly of a fouling barnacle, Amphibalanus amphitrite (Darwin, 1854): The first reference genome for Thecostraca.</title>
        <authorList>
            <person name="Kim W."/>
        </authorList>
    </citation>
    <scope>NUCLEOTIDE SEQUENCE [LARGE SCALE GENOMIC DNA]</scope>
    <source>
        <strain evidence="8">SNU_AA5</strain>
        <tissue evidence="8">Soma without cirri and trophi</tissue>
    </source>
</reference>
<evidence type="ECO:0000256" key="2">
    <source>
        <dbReference type="ARBA" id="ARBA00022771"/>
    </source>
</evidence>
<comment type="caution">
    <text evidence="8">The sequence shown here is derived from an EMBL/GenBank/DDBJ whole genome shotgun (WGS) entry which is preliminary data.</text>
</comment>
<dbReference type="InterPro" id="IPR047153">
    <property type="entry name" value="TRIM45/56/19-like"/>
</dbReference>